<dbReference type="GO" id="GO:0016787">
    <property type="term" value="F:hydrolase activity"/>
    <property type="evidence" value="ECO:0007669"/>
    <property type="project" value="UniProtKB-KW"/>
</dbReference>
<dbReference type="Gene3D" id="3.40.630.10">
    <property type="entry name" value="Zn peptidases"/>
    <property type="match status" value="1"/>
</dbReference>
<name>A0A328B339_9CAUL</name>
<accession>A0A328B339</accession>
<dbReference type="Pfam" id="PF07687">
    <property type="entry name" value="M20_dimer"/>
    <property type="match status" value="1"/>
</dbReference>
<dbReference type="EMBL" id="QFYP01000001">
    <property type="protein sequence ID" value="RAK61780.1"/>
    <property type="molecule type" value="Genomic_DNA"/>
</dbReference>
<dbReference type="PANTHER" id="PTHR43808:SF17">
    <property type="entry name" value="PEPTIDASE M20"/>
    <property type="match status" value="1"/>
</dbReference>
<proteinExistence type="predicted"/>
<evidence type="ECO:0000256" key="2">
    <source>
        <dbReference type="ARBA" id="ARBA00022801"/>
    </source>
</evidence>
<dbReference type="InterPro" id="IPR002933">
    <property type="entry name" value="Peptidase_M20"/>
</dbReference>
<dbReference type="OrthoDB" id="9776600at2"/>
<evidence type="ECO:0000313" key="4">
    <source>
        <dbReference type="EMBL" id="RAK61780.1"/>
    </source>
</evidence>
<evidence type="ECO:0000259" key="3">
    <source>
        <dbReference type="Pfam" id="PF07687"/>
    </source>
</evidence>
<dbReference type="AlphaFoldDB" id="A0A328B339"/>
<gene>
    <name evidence="4" type="ORF">DJ021_10960</name>
</gene>
<dbReference type="Pfam" id="PF01546">
    <property type="entry name" value="Peptidase_M20"/>
    <property type="match status" value="1"/>
</dbReference>
<sequence length="426" mass="44856">MSALLAGVALPAAAADLAPSKIAPATLSKLKALQASAQYKVAAAKLDADWDRTIQDVVTLTEIEAPPFKEETRGKAYMEMLKAHGLTDVQMDKVGNVYGFRKGAGGGPLLVITGHLDTVFPAGTNVKVKHDGDKLSAPGIADDTASLAMLLAFARAMDAAKIKTKSDIIFMGDVGEEGQGDLRGMRYLFSDSPLANQIKYFISFEPGLDRVTNGGVGSKRYLATFKGPGGHSLGAFGIVNPSYALGNFLVEFGKTKVPTTARTVFNVGVIKGGTSVNSIPFAMSAEIDMRSDGKAELKEVEDRYLSILPEAVAKENADRSTKSGPIVLENKLIGDRPVGQTDPQSTIVQTAGASMLAGGVPPKFTFGSTDANIPMSLGKEAITLGSGFNGARGHSLDEYLVVNRETLKYMKINLATVLALAGAEVR</sequence>
<keyword evidence="1" id="KW-0479">Metal-binding</keyword>
<dbReference type="PANTHER" id="PTHR43808">
    <property type="entry name" value="ACETYLORNITHINE DEACETYLASE"/>
    <property type="match status" value="1"/>
</dbReference>
<feature type="domain" description="Peptidase M20 dimerisation" evidence="3">
    <location>
        <begin position="217"/>
        <end position="311"/>
    </location>
</feature>
<dbReference type="SUPFAM" id="SSF53187">
    <property type="entry name" value="Zn-dependent exopeptidases"/>
    <property type="match status" value="1"/>
</dbReference>
<dbReference type="SUPFAM" id="SSF55031">
    <property type="entry name" value="Bacterial exopeptidase dimerisation domain"/>
    <property type="match status" value="1"/>
</dbReference>
<dbReference type="Proteomes" id="UP000249842">
    <property type="component" value="Unassembled WGS sequence"/>
</dbReference>
<dbReference type="InterPro" id="IPR011650">
    <property type="entry name" value="Peptidase_M20_dimer"/>
</dbReference>
<keyword evidence="2" id="KW-0378">Hydrolase</keyword>
<dbReference type="InterPro" id="IPR036264">
    <property type="entry name" value="Bact_exopeptidase_dim_dom"/>
</dbReference>
<dbReference type="GO" id="GO:0046872">
    <property type="term" value="F:metal ion binding"/>
    <property type="evidence" value="ECO:0007669"/>
    <property type="project" value="UniProtKB-KW"/>
</dbReference>
<reference evidence="5" key="1">
    <citation type="submission" date="2018-05" db="EMBL/GenBank/DDBJ databases">
        <authorList>
            <person name="Li X."/>
        </authorList>
    </citation>
    <scope>NUCLEOTIDE SEQUENCE [LARGE SCALE GENOMIC DNA]</scope>
    <source>
        <strain evidence="5">HKS-05</strain>
    </source>
</reference>
<dbReference type="InterPro" id="IPR050072">
    <property type="entry name" value="Peptidase_M20A"/>
</dbReference>
<protein>
    <submittedName>
        <fullName evidence="4">Peptidase M20</fullName>
    </submittedName>
</protein>
<dbReference type="Gene3D" id="3.30.70.360">
    <property type="match status" value="1"/>
</dbReference>
<keyword evidence="5" id="KW-1185">Reference proteome</keyword>
<organism evidence="4 5">
    <name type="scientific">Phenylobacterium hankyongense</name>
    <dbReference type="NCBI Taxonomy" id="1813876"/>
    <lineage>
        <taxon>Bacteria</taxon>
        <taxon>Pseudomonadati</taxon>
        <taxon>Pseudomonadota</taxon>
        <taxon>Alphaproteobacteria</taxon>
        <taxon>Caulobacterales</taxon>
        <taxon>Caulobacteraceae</taxon>
        <taxon>Phenylobacterium</taxon>
    </lineage>
</organism>
<evidence type="ECO:0000256" key="1">
    <source>
        <dbReference type="ARBA" id="ARBA00022723"/>
    </source>
</evidence>
<evidence type="ECO:0000313" key="5">
    <source>
        <dbReference type="Proteomes" id="UP000249842"/>
    </source>
</evidence>
<comment type="caution">
    <text evidence="4">The sequence shown here is derived from an EMBL/GenBank/DDBJ whole genome shotgun (WGS) entry which is preliminary data.</text>
</comment>